<feature type="non-terminal residue" evidence="5">
    <location>
        <position position="1"/>
    </location>
</feature>
<dbReference type="InterPro" id="IPR011047">
    <property type="entry name" value="Quinoprotein_ADH-like_sf"/>
</dbReference>
<comment type="similarity">
    <text evidence="2">Belongs to the bacterial PQQ dehydrogenase family.</text>
</comment>
<feature type="domain" description="Pyrrolo-quinoline quinone repeat" evidence="4">
    <location>
        <begin position="63"/>
        <end position="660"/>
    </location>
</feature>
<dbReference type="PANTHER" id="PTHR32303:SF4">
    <property type="entry name" value="QUINOPROTEIN GLUCOSE DEHYDROGENASE"/>
    <property type="match status" value="1"/>
</dbReference>
<dbReference type="SUPFAM" id="SSF50998">
    <property type="entry name" value="Quinoprotein alcohol dehydrogenase-like"/>
    <property type="match status" value="1"/>
</dbReference>
<evidence type="ECO:0000313" key="5">
    <source>
        <dbReference type="EMBL" id="SVA91836.1"/>
    </source>
</evidence>
<dbReference type="GO" id="GO:0008876">
    <property type="term" value="F:quinoprotein glucose dehydrogenase activity"/>
    <property type="evidence" value="ECO:0007669"/>
    <property type="project" value="TreeGrafter"/>
</dbReference>
<gene>
    <name evidence="5" type="ORF">METZ01_LOCUS144690</name>
</gene>
<dbReference type="Gene3D" id="2.140.10.10">
    <property type="entry name" value="Quinoprotein alcohol dehydrogenase-like superfamily"/>
    <property type="match status" value="2"/>
</dbReference>
<keyword evidence="3" id="KW-0560">Oxidoreductase</keyword>
<dbReference type="PANTHER" id="PTHR32303">
    <property type="entry name" value="QUINOPROTEIN ALCOHOL DEHYDROGENASE (CYTOCHROME C)"/>
    <property type="match status" value="1"/>
</dbReference>
<dbReference type="InterPro" id="IPR018391">
    <property type="entry name" value="PQQ_b-propeller_rpt"/>
</dbReference>
<accession>A0A381ZRG3</accession>
<sequence length="681" mass="74053">PTMMDGGTKTTTPWHKQAATRTSLEERTMHNLHWRLGIGFGLLAITWIAPSSATAQTAEIGEWRAYGADGTNNKYSPLDQITVTNFSDLEIAWRWRSISTEVTRRGERINAGLFKATPLMADGLVYVATALGQVAALDAGTGESVWTYDPRSYERLERPANIGWQHRGVSYWSDATSDDTRIFIATHDQRLIALNAKTGALYPDFGENGIVDLSVSLGRPTDRARLTHSSPVAVVRDTLVVGSSLTDQTTTREAPPGHVRAFDTRTGAMKWIFHTIPQGDEFGADSWQNESWRYTGHTNVWGNMAVDEELGYVYLPISTPTNDWYGGMRPGNNLFAESIVCVDAETGQRIWHFQAVHHGLWDYDFPTAGNLVDVTVDGRPIKTIAQPSKQAFTYVFDRVTGDPVWPIEERPAPAGNVPGEWYSPTQPFPTKPAPFDLQGITVDDLIDFTPELREEALRLAARGRLGPIFTPPSVKGESKPLIQSPGPGGGVNWPGAAADPETGRLFIPSQTRLRAVELVEYPPPATVGYFTDPWAVPVPGPQGLPLVKPPYKRVTAIDLNTGDHVWMSPHGDGPRNHPALRDLNLPALGGHSGIHGGGAMVTKTLLIVNSGGRYVIDEAEGARTIAAYHKKTGEYLGAVALPAVPSGNPMTYLHEDKQYIAVATGGGSGSSPPELIVLALP</sequence>
<dbReference type="AlphaFoldDB" id="A0A381ZRG3"/>
<evidence type="ECO:0000256" key="2">
    <source>
        <dbReference type="ARBA" id="ARBA00008156"/>
    </source>
</evidence>
<evidence type="ECO:0000259" key="4">
    <source>
        <dbReference type="Pfam" id="PF01011"/>
    </source>
</evidence>
<evidence type="ECO:0000256" key="3">
    <source>
        <dbReference type="ARBA" id="ARBA00023002"/>
    </source>
</evidence>
<proteinExistence type="inferred from homology"/>
<reference evidence="5" key="1">
    <citation type="submission" date="2018-05" db="EMBL/GenBank/DDBJ databases">
        <authorList>
            <person name="Lanie J.A."/>
            <person name="Ng W.-L."/>
            <person name="Kazmierczak K.M."/>
            <person name="Andrzejewski T.M."/>
            <person name="Davidsen T.M."/>
            <person name="Wayne K.J."/>
            <person name="Tettelin H."/>
            <person name="Glass J.I."/>
            <person name="Rusch D."/>
            <person name="Podicherti R."/>
            <person name="Tsui H.-C.T."/>
            <person name="Winkler M.E."/>
        </authorList>
    </citation>
    <scope>NUCLEOTIDE SEQUENCE</scope>
</reference>
<dbReference type="InterPro" id="IPR002372">
    <property type="entry name" value="PQQ_rpt_dom"/>
</dbReference>
<evidence type="ECO:0000256" key="1">
    <source>
        <dbReference type="ARBA" id="ARBA00001931"/>
    </source>
</evidence>
<comment type="cofactor">
    <cofactor evidence="1">
        <name>pyrroloquinoline quinone</name>
        <dbReference type="ChEBI" id="CHEBI:58442"/>
    </cofactor>
</comment>
<name>A0A381ZRG3_9ZZZZ</name>
<protein>
    <recommendedName>
        <fullName evidence="4">Pyrrolo-quinoline quinone repeat domain-containing protein</fullName>
    </recommendedName>
</protein>
<dbReference type="SMART" id="SM00564">
    <property type="entry name" value="PQQ"/>
    <property type="match status" value="4"/>
</dbReference>
<dbReference type="Pfam" id="PF01011">
    <property type="entry name" value="PQQ"/>
    <property type="match status" value="1"/>
</dbReference>
<organism evidence="5">
    <name type="scientific">marine metagenome</name>
    <dbReference type="NCBI Taxonomy" id="408172"/>
    <lineage>
        <taxon>unclassified sequences</taxon>
        <taxon>metagenomes</taxon>
        <taxon>ecological metagenomes</taxon>
    </lineage>
</organism>
<dbReference type="EMBL" id="UINC01022370">
    <property type="protein sequence ID" value="SVA91836.1"/>
    <property type="molecule type" value="Genomic_DNA"/>
</dbReference>